<proteinExistence type="predicted"/>
<sequence length="64" mass="7695">MFVTRSRFEREIADLRDDLRDFRVRYWKLQEAHDRLLAHLGLAEVEERPRTLLVQKDGPERSAS</sequence>
<keyword evidence="2" id="KW-1185">Reference proteome</keyword>
<dbReference type="Proteomes" id="UP001595705">
    <property type="component" value="Unassembled WGS sequence"/>
</dbReference>
<evidence type="ECO:0000313" key="1">
    <source>
        <dbReference type="EMBL" id="MFC3717523.1"/>
    </source>
</evidence>
<accession>A0ABV7XQC7</accession>
<dbReference type="EMBL" id="JBHRYA010000014">
    <property type="protein sequence ID" value="MFC3717523.1"/>
    <property type="molecule type" value="Genomic_DNA"/>
</dbReference>
<comment type="caution">
    <text evidence="1">The sequence shown here is derived from an EMBL/GenBank/DDBJ whole genome shotgun (WGS) entry which is preliminary data.</text>
</comment>
<evidence type="ECO:0000313" key="2">
    <source>
        <dbReference type="Proteomes" id="UP001595705"/>
    </source>
</evidence>
<protein>
    <submittedName>
        <fullName evidence="1">Uncharacterized protein</fullName>
    </submittedName>
</protein>
<name>A0ABV7XQC7_9GAMM</name>
<dbReference type="RefSeq" id="WP_386745543.1">
    <property type="nucleotide sequence ID" value="NZ_JBHRYA010000014.1"/>
</dbReference>
<gene>
    <name evidence="1" type="ORF">ACFONC_15330</name>
</gene>
<reference evidence="2" key="1">
    <citation type="journal article" date="2019" name="Int. J. Syst. Evol. Microbiol.">
        <title>The Global Catalogue of Microorganisms (GCM) 10K type strain sequencing project: providing services to taxonomists for standard genome sequencing and annotation.</title>
        <authorList>
            <consortium name="The Broad Institute Genomics Platform"/>
            <consortium name="The Broad Institute Genome Sequencing Center for Infectious Disease"/>
            <person name="Wu L."/>
            <person name="Ma J."/>
        </authorList>
    </citation>
    <scope>NUCLEOTIDE SEQUENCE [LARGE SCALE GENOMIC DNA]</scope>
    <source>
        <strain evidence="2">KCTC 42441</strain>
    </source>
</reference>
<organism evidence="1 2">
    <name type="scientific">Luteimonas soli</name>
    <dbReference type="NCBI Taxonomy" id="1648966"/>
    <lineage>
        <taxon>Bacteria</taxon>
        <taxon>Pseudomonadati</taxon>
        <taxon>Pseudomonadota</taxon>
        <taxon>Gammaproteobacteria</taxon>
        <taxon>Lysobacterales</taxon>
        <taxon>Lysobacteraceae</taxon>
        <taxon>Luteimonas</taxon>
    </lineage>
</organism>